<dbReference type="SUPFAM" id="SSF55729">
    <property type="entry name" value="Acyl-CoA N-acyltransferases (Nat)"/>
    <property type="match status" value="1"/>
</dbReference>
<evidence type="ECO:0000313" key="2">
    <source>
        <dbReference type="Proteomes" id="UP000308760"/>
    </source>
</evidence>
<reference evidence="1 2" key="2">
    <citation type="submission" date="2019-05" db="EMBL/GenBank/DDBJ databases">
        <title>Glycomyces buryatensis sp. nov.</title>
        <authorList>
            <person name="Nikitina E."/>
        </authorList>
    </citation>
    <scope>NUCLEOTIDE SEQUENCE [LARGE SCALE GENOMIC DNA]</scope>
    <source>
        <strain evidence="1 2">18</strain>
    </source>
</reference>
<sequence>MTASDASFQIRPVRESEHQALGEVTVQAYLEGGFLHGAKDSYAAELRKVAERTLTATVLVAMDGEQLIGGVTYAPPGSASSQWGSNPVGFDPVGICASEIYSRSPMKRRYSEKTWLTSVSVIP</sequence>
<dbReference type="Proteomes" id="UP000308760">
    <property type="component" value="Unassembled WGS sequence"/>
</dbReference>
<protein>
    <recommendedName>
        <fullName evidence="3">GNAT family N-acetyltransferase</fullName>
    </recommendedName>
</protein>
<gene>
    <name evidence="1" type="ORF">FAB82_20925</name>
</gene>
<evidence type="ECO:0000313" key="1">
    <source>
        <dbReference type="EMBL" id="THV37021.1"/>
    </source>
</evidence>
<organism evidence="1 2">
    <name type="scientific">Glycomyces buryatensis</name>
    <dbReference type="NCBI Taxonomy" id="2570927"/>
    <lineage>
        <taxon>Bacteria</taxon>
        <taxon>Bacillati</taxon>
        <taxon>Actinomycetota</taxon>
        <taxon>Actinomycetes</taxon>
        <taxon>Glycomycetales</taxon>
        <taxon>Glycomycetaceae</taxon>
        <taxon>Glycomyces</taxon>
    </lineage>
</organism>
<dbReference type="OrthoDB" id="273614at2"/>
<dbReference type="RefSeq" id="WP_136536497.1">
    <property type="nucleotide sequence ID" value="NZ_STGY01000071.1"/>
</dbReference>
<dbReference type="EMBL" id="STGY01000071">
    <property type="protein sequence ID" value="THV37021.1"/>
    <property type="molecule type" value="Genomic_DNA"/>
</dbReference>
<dbReference type="AlphaFoldDB" id="A0A4S8Q1P8"/>
<accession>A0A4S8Q1P8</accession>
<keyword evidence="2" id="KW-1185">Reference proteome</keyword>
<proteinExistence type="predicted"/>
<name>A0A4S8Q1P8_9ACTN</name>
<reference evidence="2" key="1">
    <citation type="submission" date="2019-04" db="EMBL/GenBank/DDBJ databases">
        <title>Nocardioides xinjiangensis sp. nov.</title>
        <authorList>
            <person name="Liu S."/>
        </authorList>
    </citation>
    <scope>NUCLEOTIDE SEQUENCE [LARGE SCALE GENOMIC DNA]</scope>
    <source>
        <strain evidence="2">18</strain>
    </source>
</reference>
<evidence type="ECO:0008006" key="3">
    <source>
        <dbReference type="Google" id="ProtNLM"/>
    </source>
</evidence>
<dbReference type="InterPro" id="IPR016181">
    <property type="entry name" value="Acyl_CoA_acyltransferase"/>
</dbReference>
<comment type="caution">
    <text evidence="1">The sequence shown here is derived from an EMBL/GenBank/DDBJ whole genome shotgun (WGS) entry which is preliminary data.</text>
</comment>
<dbReference type="Gene3D" id="3.40.630.30">
    <property type="match status" value="1"/>
</dbReference>